<keyword evidence="2" id="KW-1185">Reference proteome</keyword>
<protein>
    <submittedName>
        <fullName evidence="1">Uncharacterized protein</fullName>
    </submittedName>
</protein>
<proteinExistence type="predicted"/>
<comment type="caution">
    <text evidence="1">The sequence shown here is derived from an EMBL/GenBank/DDBJ whole genome shotgun (WGS) entry which is preliminary data.</text>
</comment>
<reference evidence="1 2" key="1">
    <citation type="submission" date="2021-06" db="EMBL/GenBank/DDBJ databases">
        <authorList>
            <person name="Palmer J.M."/>
        </authorList>
    </citation>
    <scope>NUCLEOTIDE SEQUENCE [LARGE SCALE GENOMIC DNA]</scope>
    <source>
        <strain evidence="1 2">AS_MEX2019</strain>
        <tissue evidence="1">Muscle</tissue>
    </source>
</reference>
<sequence>MKPPEDRDTFKCFSIQSSIFTAKGFLFSYYFSKAEMLMSCSDSMLSYSLLQANVGCCMQNKSAFAFYHPSIHPYIYFIYKRVFLPGGGISPFSFGGPWLQPCLELTVIFGSKPLKVWFEVNRRIIVSAMQRLPDQTLSFLLLNLESHMMSC</sequence>
<dbReference type="Proteomes" id="UP001469553">
    <property type="component" value="Unassembled WGS sequence"/>
</dbReference>
<name>A0ABV0YLQ2_9TELE</name>
<accession>A0ABV0YLQ2</accession>
<organism evidence="1 2">
    <name type="scientific">Ameca splendens</name>
    <dbReference type="NCBI Taxonomy" id="208324"/>
    <lineage>
        <taxon>Eukaryota</taxon>
        <taxon>Metazoa</taxon>
        <taxon>Chordata</taxon>
        <taxon>Craniata</taxon>
        <taxon>Vertebrata</taxon>
        <taxon>Euteleostomi</taxon>
        <taxon>Actinopterygii</taxon>
        <taxon>Neopterygii</taxon>
        <taxon>Teleostei</taxon>
        <taxon>Neoteleostei</taxon>
        <taxon>Acanthomorphata</taxon>
        <taxon>Ovalentaria</taxon>
        <taxon>Atherinomorphae</taxon>
        <taxon>Cyprinodontiformes</taxon>
        <taxon>Goodeidae</taxon>
        <taxon>Ameca</taxon>
    </lineage>
</organism>
<evidence type="ECO:0000313" key="2">
    <source>
        <dbReference type="Proteomes" id="UP001469553"/>
    </source>
</evidence>
<dbReference type="EMBL" id="JAHRIP010037825">
    <property type="protein sequence ID" value="MEQ2294512.1"/>
    <property type="molecule type" value="Genomic_DNA"/>
</dbReference>
<evidence type="ECO:0000313" key="1">
    <source>
        <dbReference type="EMBL" id="MEQ2294512.1"/>
    </source>
</evidence>
<gene>
    <name evidence="1" type="ORF">AMECASPLE_004743</name>
</gene>